<name>A0A1M4ZTJ6_9BACT</name>
<sequence length="206" mass="22815">MFARSLIFVERNNPDAMKCFYTAVCLLLVLMGCSERQESRPVAEKPVPQHDTPADSVIAGQPESFTRDATSMGQIVYVPVYSHIYQQDREKTFNLTTTLSIRNADPYRSFTISKVAYYDSKGTLVQQYVDSSVRIAPLASTSYVIEERDLRGGVGANFLVSWESEQAVVPPVIEAVNISTSNQQGISFLSVGRVIQESSPTEGDTE</sequence>
<gene>
    <name evidence="1" type="ORF">SAMN05443144_106125</name>
</gene>
<dbReference type="STRING" id="1194090.SAMN05443144_106125"/>
<dbReference type="EMBL" id="FQUS01000006">
    <property type="protein sequence ID" value="SHF21147.1"/>
    <property type="molecule type" value="Genomic_DNA"/>
</dbReference>
<dbReference type="Proteomes" id="UP000184041">
    <property type="component" value="Unassembled WGS sequence"/>
</dbReference>
<evidence type="ECO:0000313" key="1">
    <source>
        <dbReference type="EMBL" id="SHF21147.1"/>
    </source>
</evidence>
<keyword evidence="2" id="KW-1185">Reference proteome</keyword>
<dbReference type="Pfam" id="PF11322">
    <property type="entry name" value="DUF3124"/>
    <property type="match status" value="1"/>
</dbReference>
<proteinExistence type="predicted"/>
<reference evidence="1 2" key="1">
    <citation type="submission" date="2016-11" db="EMBL/GenBank/DDBJ databases">
        <authorList>
            <person name="Jaros S."/>
            <person name="Januszkiewicz K."/>
            <person name="Wedrychowicz H."/>
        </authorList>
    </citation>
    <scope>NUCLEOTIDE SEQUENCE [LARGE SCALE GENOMIC DNA]</scope>
    <source>
        <strain evidence="1 2">DSM 21986</strain>
    </source>
</reference>
<accession>A0A1M4ZTJ6</accession>
<dbReference type="PROSITE" id="PS51257">
    <property type="entry name" value="PROKAR_LIPOPROTEIN"/>
    <property type="match status" value="1"/>
</dbReference>
<protein>
    <recommendedName>
        <fullName evidence="3">DUF3124 domain-containing protein</fullName>
    </recommendedName>
</protein>
<organism evidence="1 2">
    <name type="scientific">Fodinibius roseus</name>
    <dbReference type="NCBI Taxonomy" id="1194090"/>
    <lineage>
        <taxon>Bacteria</taxon>
        <taxon>Pseudomonadati</taxon>
        <taxon>Balneolota</taxon>
        <taxon>Balneolia</taxon>
        <taxon>Balneolales</taxon>
        <taxon>Balneolaceae</taxon>
        <taxon>Fodinibius</taxon>
    </lineage>
</organism>
<dbReference type="AlphaFoldDB" id="A0A1M4ZTJ6"/>
<evidence type="ECO:0000313" key="2">
    <source>
        <dbReference type="Proteomes" id="UP000184041"/>
    </source>
</evidence>
<evidence type="ECO:0008006" key="3">
    <source>
        <dbReference type="Google" id="ProtNLM"/>
    </source>
</evidence>
<dbReference type="InterPro" id="IPR021471">
    <property type="entry name" value="DUF3124"/>
</dbReference>